<protein>
    <submittedName>
        <fullName evidence="3">ArsR family transcriptional regulator</fullName>
    </submittedName>
</protein>
<reference evidence="3 4" key="1">
    <citation type="submission" date="2018-11" db="EMBL/GenBank/DDBJ databases">
        <title>Sequencing the genomes of 1000 actinobacteria strains.</title>
        <authorList>
            <person name="Klenk H.-P."/>
        </authorList>
    </citation>
    <scope>NUCLEOTIDE SEQUENCE [LARGE SCALE GENOMIC DNA]</scope>
    <source>
        <strain evidence="3 4">DSM 11294</strain>
    </source>
</reference>
<dbReference type="InterPro" id="IPR036390">
    <property type="entry name" value="WH_DNA-bd_sf"/>
</dbReference>
<dbReference type="InterPro" id="IPR011991">
    <property type="entry name" value="ArsR-like_HTH"/>
</dbReference>
<evidence type="ECO:0000256" key="1">
    <source>
        <dbReference type="ARBA" id="ARBA00022849"/>
    </source>
</evidence>
<dbReference type="InterPro" id="IPR036388">
    <property type="entry name" value="WH-like_DNA-bd_sf"/>
</dbReference>
<dbReference type="SUPFAM" id="SSF46785">
    <property type="entry name" value="Winged helix' DNA-binding domain"/>
    <property type="match status" value="1"/>
</dbReference>
<dbReference type="Proteomes" id="UP000280668">
    <property type="component" value="Unassembled WGS sequence"/>
</dbReference>
<dbReference type="PROSITE" id="PS50987">
    <property type="entry name" value="HTH_ARSR_2"/>
    <property type="match status" value="1"/>
</dbReference>
<keyword evidence="4" id="KW-1185">Reference proteome</keyword>
<organism evidence="3 4">
    <name type="scientific">Bogoriella caseilytica</name>
    <dbReference type="NCBI Taxonomy" id="56055"/>
    <lineage>
        <taxon>Bacteria</taxon>
        <taxon>Bacillati</taxon>
        <taxon>Actinomycetota</taxon>
        <taxon>Actinomycetes</taxon>
        <taxon>Micrococcales</taxon>
        <taxon>Bogoriellaceae</taxon>
        <taxon>Bogoriella</taxon>
    </lineage>
</organism>
<dbReference type="GO" id="GO:0003700">
    <property type="term" value="F:DNA-binding transcription factor activity"/>
    <property type="evidence" value="ECO:0007669"/>
    <property type="project" value="InterPro"/>
</dbReference>
<accession>A0A3N2BC59</accession>
<dbReference type="EMBL" id="RKHK01000001">
    <property type="protein sequence ID" value="ROR72782.1"/>
    <property type="molecule type" value="Genomic_DNA"/>
</dbReference>
<feature type="domain" description="HTH arsR-type" evidence="2">
    <location>
        <begin position="2"/>
        <end position="99"/>
    </location>
</feature>
<dbReference type="CDD" id="cd00090">
    <property type="entry name" value="HTH_ARSR"/>
    <property type="match status" value="1"/>
</dbReference>
<dbReference type="Gene3D" id="3.40.50.2300">
    <property type="match status" value="1"/>
</dbReference>
<keyword evidence="1" id="KW-0059">Arsenical resistance</keyword>
<proteinExistence type="predicted"/>
<dbReference type="Pfam" id="PF01451">
    <property type="entry name" value="LMWPc"/>
    <property type="match status" value="1"/>
</dbReference>
<dbReference type="PANTHER" id="PTHR43428">
    <property type="entry name" value="ARSENATE REDUCTASE"/>
    <property type="match status" value="1"/>
</dbReference>
<gene>
    <name evidence="3" type="ORF">EDD31_1141</name>
</gene>
<name>A0A3N2BC59_9MICO</name>
<dbReference type="AlphaFoldDB" id="A0A3N2BC59"/>
<evidence type="ECO:0000313" key="3">
    <source>
        <dbReference type="EMBL" id="ROR72782.1"/>
    </source>
</evidence>
<dbReference type="InterPro" id="IPR001845">
    <property type="entry name" value="HTH_ArsR_DNA-bd_dom"/>
</dbReference>
<dbReference type="InterPro" id="IPR036196">
    <property type="entry name" value="Ptyr_pPase_sf"/>
</dbReference>
<dbReference type="SUPFAM" id="SSF52788">
    <property type="entry name" value="Phosphotyrosine protein phosphatases I"/>
    <property type="match status" value="1"/>
</dbReference>
<dbReference type="GO" id="GO:0046685">
    <property type="term" value="P:response to arsenic-containing substance"/>
    <property type="evidence" value="ECO:0007669"/>
    <property type="project" value="UniProtKB-KW"/>
</dbReference>
<evidence type="ECO:0000259" key="2">
    <source>
        <dbReference type="PROSITE" id="PS50987"/>
    </source>
</evidence>
<dbReference type="PANTHER" id="PTHR43428:SF1">
    <property type="entry name" value="ARSENATE REDUCTASE"/>
    <property type="match status" value="1"/>
</dbReference>
<sequence>MGESPEIERRAALHGALADPARLRIVDALALGDASPSELAGSLEISSNLMAHHLGVLERAGLTTRHRSEGDGRRSYVRLAEVSFSGLCIPRHQAAPRVLFVCTGNSARSQLAAALWQQCSSIPATSGGTRPAAQISPDAVAAAQRHGLDLCASTPRHVSEVHHPGDLVITVCDRARECLEIPIDLHWSIASLGSARSHEAVDAVFEEIAQRVHTLAPHLNPPTSSCPPSPV</sequence>
<dbReference type="Pfam" id="PF12840">
    <property type="entry name" value="HTH_20"/>
    <property type="match status" value="1"/>
</dbReference>
<dbReference type="SMART" id="SM00418">
    <property type="entry name" value="HTH_ARSR"/>
    <property type="match status" value="1"/>
</dbReference>
<dbReference type="RefSeq" id="WP_123305182.1">
    <property type="nucleotide sequence ID" value="NZ_RKHK01000001.1"/>
</dbReference>
<dbReference type="InterPro" id="IPR023485">
    <property type="entry name" value="Ptyr_pPase"/>
</dbReference>
<comment type="caution">
    <text evidence="3">The sequence shown here is derived from an EMBL/GenBank/DDBJ whole genome shotgun (WGS) entry which is preliminary data.</text>
</comment>
<dbReference type="OrthoDB" id="9784339at2"/>
<dbReference type="SMART" id="SM00226">
    <property type="entry name" value="LMWPc"/>
    <property type="match status" value="1"/>
</dbReference>
<evidence type="ECO:0000313" key="4">
    <source>
        <dbReference type="Proteomes" id="UP000280668"/>
    </source>
</evidence>
<dbReference type="Gene3D" id="1.10.10.10">
    <property type="entry name" value="Winged helix-like DNA-binding domain superfamily/Winged helix DNA-binding domain"/>
    <property type="match status" value="1"/>
</dbReference>